<evidence type="ECO:0008006" key="4">
    <source>
        <dbReference type="Google" id="ProtNLM"/>
    </source>
</evidence>
<evidence type="ECO:0000313" key="3">
    <source>
        <dbReference type="Proteomes" id="UP000185746"/>
    </source>
</evidence>
<keyword evidence="1" id="KW-1133">Transmembrane helix</keyword>
<keyword evidence="1" id="KW-0472">Membrane</keyword>
<feature type="transmembrane region" description="Helical" evidence="1">
    <location>
        <begin position="127"/>
        <end position="145"/>
    </location>
</feature>
<feature type="transmembrane region" description="Helical" evidence="1">
    <location>
        <begin position="9"/>
        <end position="31"/>
    </location>
</feature>
<dbReference type="Proteomes" id="UP000185746">
    <property type="component" value="Chromosome"/>
</dbReference>
<keyword evidence="3" id="KW-1185">Reference proteome</keyword>
<feature type="transmembrane region" description="Helical" evidence="1">
    <location>
        <begin position="43"/>
        <end position="68"/>
    </location>
</feature>
<dbReference type="Pfam" id="PF11667">
    <property type="entry name" value="DUF3267"/>
    <property type="match status" value="1"/>
</dbReference>
<dbReference type="InterPro" id="IPR021683">
    <property type="entry name" value="DUF3267"/>
</dbReference>
<protein>
    <recommendedName>
        <fullName evidence="4">Diaminopimelate epimerase</fullName>
    </recommendedName>
</protein>
<evidence type="ECO:0000313" key="2">
    <source>
        <dbReference type="EMBL" id="AOV09021.1"/>
    </source>
</evidence>
<sequence>MSRIVKQMFYITSFSFIILFVLQITIHQMFSYTFTLLTFSLDIIIFSASYLVLIVLHEFFHLLGFRIFSKIPWRKMKVGVNLKLGIAYATTAQLMTNQEIRKSLLLPFWMTGVLPAIIGLYTDSNMLIALAALLIGGAAGDFSMYKQLKKLPNDWLIKDHPTEPKLYLYNPAELSKKEHLQINQ</sequence>
<reference evidence="2 3" key="1">
    <citation type="submission" date="2016-09" db="EMBL/GenBank/DDBJ databases">
        <title>Complete genome sequence of the Lysinibacillus sphaericus LMG 22257, a specie of Bacillus with ureolytic activity that can effectively biodeposit calcium carbonate.</title>
        <authorList>
            <person name="Yan W."/>
        </authorList>
    </citation>
    <scope>NUCLEOTIDE SEQUENCE [LARGE SCALE GENOMIC DNA]</scope>
    <source>
        <strain evidence="2 3">LMG 22257</strain>
    </source>
</reference>
<proteinExistence type="predicted"/>
<keyword evidence="1" id="KW-0812">Transmembrane</keyword>
<dbReference type="AlphaFoldDB" id="A0A1D8JJY6"/>
<feature type="transmembrane region" description="Helical" evidence="1">
    <location>
        <begin position="104"/>
        <end position="121"/>
    </location>
</feature>
<organism evidence="2 3">
    <name type="scientific">Sporosarcina ureilytica</name>
    <dbReference type="NCBI Taxonomy" id="298596"/>
    <lineage>
        <taxon>Bacteria</taxon>
        <taxon>Bacillati</taxon>
        <taxon>Bacillota</taxon>
        <taxon>Bacilli</taxon>
        <taxon>Bacillales</taxon>
        <taxon>Caryophanaceae</taxon>
        <taxon>Sporosarcina</taxon>
    </lineage>
</organism>
<gene>
    <name evidence="2" type="ORF">BI350_01235</name>
</gene>
<accession>A0A1D8JJY6</accession>
<name>A0A1D8JJY6_9BACL</name>
<dbReference type="EMBL" id="CP017560">
    <property type="protein sequence ID" value="AOV09021.1"/>
    <property type="molecule type" value="Genomic_DNA"/>
</dbReference>
<dbReference type="KEGG" id="surl:BI350_01235"/>
<evidence type="ECO:0000256" key="1">
    <source>
        <dbReference type="SAM" id="Phobius"/>
    </source>
</evidence>